<keyword evidence="5" id="KW-0325">Glycoprotein</keyword>
<dbReference type="ESTHER" id="9neop-a0a0c5bxh0">
    <property type="family name" value="Carb_B_Arthropoda"/>
</dbReference>
<name>A0A0C5BXH0_CNAME</name>
<dbReference type="SUPFAM" id="SSF53474">
    <property type="entry name" value="alpha/beta-Hydrolases"/>
    <property type="match status" value="1"/>
</dbReference>
<dbReference type="GO" id="GO:0052689">
    <property type="term" value="F:carboxylic ester hydrolase activity"/>
    <property type="evidence" value="ECO:0007669"/>
    <property type="project" value="UniProtKB-KW"/>
</dbReference>
<feature type="signal peptide" evidence="6">
    <location>
        <begin position="1"/>
        <end position="19"/>
    </location>
</feature>
<keyword evidence="6" id="KW-0732">Signal</keyword>
<dbReference type="AlphaFoldDB" id="A0A0C5BXH0"/>
<dbReference type="EMBL" id="KP001153">
    <property type="protein sequence ID" value="AJN91198.1"/>
    <property type="molecule type" value="mRNA"/>
</dbReference>
<feature type="domain" description="Carboxylesterase type B" evidence="7">
    <location>
        <begin position="24"/>
        <end position="539"/>
    </location>
</feature>
<feature type="chain" id="PRO_5005111340" description="Carboxylic ester hydrolase" evidence="6">
    <location>
        <begin position="20"/>
        <end position="563"/>
    </location>
</feature>
<sequence length="563" mass="63127">MRSAVVLWCLVVCVGLSESHDREERLVRISQGPVRGYKEAADDFFGFYGIPYATAPTGKHRFKAPLPAPEWLSTFEAVQKNIVCPQVIVPYLIGEDAMVQEDCLVANILVPDTNETNLPVAVYVHGGGFQIGHGRMFMSKKILNHKKFIIVNFNYRLGAHGFLCLGTEAVPGNAGMKDQVALLRWVKKNIANFGGNPSEVTIWGSSAGSSAVDLLMLSPSTKGLFNKVIPESGANLAAFSVQTDPIANAIEYALLQNLTDVENIHTLEEFYTSAPIGALFKNSFIDRKDSTFVFSPCVERKTKEEAFLEDSPYNILKSGKYEKVPILYGFANMEGLMRIALFDMWKENMNEKFSDFLLPDLQFRNNDEKEKVSEKVKEFYFGDKKITEENVIDYIDYFSDVIFTYGTLRAVGLHVNAGHDKVYLYEYSYVNEMDNVNSPLVPHTNNVRGANHCSQSAAVFDGLGLVRVDEDTLPKEYQDVKQYLRQMWTNFITTGSPVPSGSSLPKWPAARAQGSPYMSLGATPQLRTDALLNKRVRFWDGVYERHYRAPQPPPAPSTRHTEL</sequence>
<evidence type="ECO:0000256" key="6">
    <source>
        <dbReference type="RuleBase" id="RU361235"/>
    </source>
</evidence>
<keyword evidence="3 6" id="KW-0378">Hydrolase</keyword>
<reference evidence="8" key="1">
    <citation type="submission" date="2014-10" db="EMBL/GenBank/DDBJ databases">
        <title>Identification of carboxylesterase genes from the rice leaffolder, Cnaphalocrocis medinalis.</title>
        <authorList>
            <person name="Liu S."/>
        </authorList>
    </citation>
    <scope>NUCLEOTIDE SEQUENCE</scope>
    <source>
        <strain evidence="8">HF</strain>
    </source>
</reference>
<dbReference type="InterPro" id="IPR050309">
    <property type="entry name" value="Type-B_Carboxylest/Lipase"/>
</dbReference>
<evidence type="ECO:0000313" key="8">
    <source>
        <dbReference type="EMBL" id="AJN91198.1"/>
    </source>
</evidence>
<dbReference type="Pfam" id="PF00135">
    <property type="entry name" value="COesterase"/>
    <property type="match status" value="1"/>
</dbReference>
<comment type="similarity">
    <text evidence="1 6">Belongs to the type-B carboxylesterase/lipase family.</text>
</comment>
<gene>
    <name evidence="8" type="primary">COE7</name>
</gene>
<evidence type="ECO:0000259" key="7">
    <source>
        <dbReference type="Pfam" id="PF00135"/>
    </source>
</evidence>
<accession>A0A0C5BXH0</accession>
<dbReference type="InterPro" id="IPR029058">
    <property type="entry name" value="AB_hydrolase_fold"/>
</dbReference>
<dbReference type="EC" id="3.1.1.-" evidence="6"/>
<evidence type="ECO:0000256" key="5">
    <source>
        <dbReference type="ARBA" id="ARBA00023180"/>
    </source>
</evidence>
<dbReference type="InterPro" id="IPR019826">
    <property type="entry name" value="Carboxylesterase_B_AS"/>
</dbReference>
<evidence type="ECO:0000256" key="1">
    <source>
        <dbReference type="ARBA" id="ARBA00005964"/>
    </source>
</evidence>
<dbReference type="PROSITE" id="PS00122">
    <property type="entry name" value="CARBOXYLESTERASE_B_1"/>
    <property type="match status" value="1"/>
</dbReference>
<evidence type="ECO:0000256" key="2">
    <source>
        <dbReference type="ARBA" id="ARBA00022487"/>
    </source>
</evidence>
<keyword evidence="4" id="KW-1015">Disulfide bond</keyword>
<organism evidence="8">
    <name type="scientific">Cnaphalocrocis medinalis</name>
    <name type="common">Rice leaffolder moth</name>
    <dbReference type="NCBI Taxonomy" id="437488"/>
    <lineage>
        <taxon>Eukaryota</taxon>
        <taxon>Metazoa</taxon>
        <taxon>Ecdysozoa</taxon>
        <taxon>Arthropoda</taxon>
        <taxon>Hexapoda</taxon>
        <taxon>Insecta</taxon>
        <taxon>Pterygota</taxon>
        <taxon>Neoptera</taxon>
        <taxon>Endopterygota</taxon>
        <taxon>Lepidoptera</taxon>
        <taxon>Glossata</taxon>
        <taxon>Ditrysia</taxon>
        <taxon>Pyraloidea</taxon>
        <taxon>Crambidae</taxon>
        <taxon>Pyraustinae</taxon>
        <taxon>Cnaphalocrocis</taxon>
    </lineage>
</organism>
<evidence type="ECO:0000256" key="3">
    <source>
        <dbReference type="ARBA" id="ARBA00022801"/>
    </source>
</evidence>
<evidence type="ECO:0000256" key="4">
    <source>
        <dbReference type="ARBA" id="ARBA00023157"/>
    </source>
</evidence>
<dbReference type="InterPro" id="IPR002018">
    <property type="entry name" value="CarbesteraseB"/>
</dbReference>
<dbReference type="Gene3D" id="3.40.50.1820">
    <property type="entry name" value="alpha/beta hydrolase"/>
    <property type="match status" value="1"/>
</dbReference>
<dbReference type="PANTHER" id="PTHR11559">
    <property type="entry name" value="CARBOXYLESTERASE"/>
    <property type="match status" value="1"/>
</dbReference>
<protein>
    <recommendedName>
        <fullName evidence="6">Carboxylic ester hydrolase</fullName>
        <ecNumber evidence="6">3.1.1.-</ecNumber>
    </recommendedName>
</protein>
<proteinExistence type="evidence at transcript level"/>
<keyword evidence="2" id="KW-0719">Serine esterase</keyword>